<evidence type="ECO:0000313" key="2">
    <source>
        <dbReference type="EMBL" id="KKM07267.1"/>
    </source>
</evidence>
<organism evidence="2">
    <name type="scientific">marine sediment metagenome</name>
    <dbReference type="NCBI Taxonomy" id="412755"/>
    <lineage>
        <taxon>unclassified sequences</taxon>
        <taxon>metagenomes</taxon>
        <taxon>ecological metagenomes</taxon>
    </lineage>
</organism>
<name>A0A0F9HVU9_9ZZZZ</name>
<gene>
    <name evidence="2" type="ORF">LCGC14_1735660</name>
</gene>
<feature type="region of interest" description="Disordered" evidence="1">
    <location>
        <begin position="181"/>
        <end position="211"/>
    </location>
</feature>
<protein>
    <submittedName>
        <fullName evidence="2">Uncharacterized protein</fullName>
    </submittedName>
</protein>
<comment type="caution">
    <text evidence="2">The sequence shown here is derived from an EMBL/GenBank/DDBJ whole genome shotgun (WGS) entry which is preliminary data.</text>
</comment>
<accession>A0A0F9HVU9</accession>
<reference evidence="2" key="1">
    <citation type="journal article" date="2015" name="Nature">
        <title>Complex archaea that bridge the gap between prokaryotes and eukaryotes.</title>
        <authorList>
            <person name="Spang A."/>
            <person name="Saw J.H."/>
            <person name="Jorgensen S.L."/>
            <person name="Zaremba-Niedzwiedzka K."/>
            <person name="Martijn J."/>
            <person name="Lind A.E."/>
            <person name="van Eijk R."/>
            <person name="Schleper C."/>
            <person name="Guy L."/>
            <person name="Ettema T.J."/>
        </authorList>
    </citation>
    <scope>NUCLEOTIDE SEQUENCE</scope>
</reference>
<evidence type="ECO:0000256" key="1">
    <source>
        <dbReference type="SAM" id="MobiDB-lite"/>
    </source>
</evidence>
<sequence>MSEDNDELRAEGVKALQDLQEESETSEEETVTQEEGAGEELEAEEELDPEIVDVDPVQEPAVLAPEPTPEEAEEIRKKRKARFAQVLTRGLLNERLRVVVEDGTPDGRKGKLVLDAQDKILQYENLGYEFNYREGATGLNATSDGRIRVGDLVLMTVSDEDYSILDEIRTEKVKQKLSMARDEYHRRAGEAGQEEGVSEDRSVTQVVSSRG</sequence>
<dbReference type="EMBL" id="LAZR01015812">
    <property type="protein sequence ID" value="KKM07267.1"/>
    <property type="molecule type" value="Genomic_DNA"/>
</dbReference>
<proteinExistence type="predicted"/>
<dbReference type="AlphaFoldDB" id="A0A0F9HVU9"/>
<feature type="compositionally biased region" description="Acidic residues" evidence="1">
    <location>
        <begin position="19"/>
        <end position="53"/>
    </location>
</feature>
<feature type="region of interest" description="Disordered" evidence="1">
    <location>
        <begin position="1"/>
        <end position="75"/>
    </location>
</feature>